<accession>A0A9X1SDF3</accession>
<evidence type="ECO:0000313" key="2">
    <source>
        <dbReference type="Proteomes" id="UP001139158"/>
    </source>
</evidence>
<sequence>MSAGNLPVLPDTCAIREDAAAIDASGKRAKDYGQDLVATWTALQDSYQAPEQDIVHGAMDKAAIYTDATADVTGAIRNALDAYADAVDALRPRYDALVAALEAHACRPLDDDSQESAAAAQSEEARLTRESASIAAELQAAEDACAAAISGLHTSFLEPHRIATSPYAAVSSGLAANGLLSVHQNPGPRLIRIALDPGSNRRRLNVPGSVTLRLNGRPYRYLPAGSLMAAMLAPLGARALTIHRPVFRDPQVPGARRRTNASGNSVAAPELPRWANRVANGLGVADGALSVYKNWSEQWNQDQLEHPEMSTGDRVGSAAATAVVEGGGAIGGSIAGTAIGASLGSLIPIPVVGTLAGAAVGGWVGGAVGEGIGNVVRNLRDKGLADAVGGGLKETWENLKLW</sequence>
<dbReference type="AlphaFoldDB" id="A0A9X1SDF3"/>
<gene>
    <name evidence="1" type="ORF">LJ757_17335</name>
</gene>
<comment type="caution">
    <text evidence="1">The sequence shown here is derived from an EMBL/GenBank/DDBJ whole genome shotgun (WGS) entry which is preliminary data.</text>
</comment>
<dbReference type="Proteomes" id="UP001139158">
    <property type="component" value="Unassembled WGS sequence"/>
</dbReference>
<proteinExistence type="predicted"/>
<evidence type="ECO:0008006" key="3">
    <source>
        <dbReference type="Google" id="ProtNLM"/>
    </source>
</evidence>
<name>A0A9X1SDF3_9MICC</name>
<reference evidence="1" key="1">
    <citation type="submission" date="2021-10" db="EMBL/GenBank/DDBJ databases">
        <title>Novel species in genus Arthrobacter.</title>
        <authorList>
            <person name="Liu Y."/>
        </authorList>
    </citation>
    <scope>NUCLEOTIDE SEQUENCE</scope>
    <source>
        <strain evidence="1">Zg-Y453</strain>
    </source>
</reference>
<dbReference type="RefSeq" id="WP_227897543.1">
    <property type="nucleotide sequence ID" value="NZ_CP099466.1"/>
</dbReference>
<dbReference type="EMBL" id="JAJFZV010000019">
    <property type="protein sequence ID" value="MCC3299560.1"/>
    <property type="molecule type" value="Genomic_DNA"/>
</dbReference>
<keyword evidence="2" id="KW-1185">Reference proteome</keyword>
<protein>
    <recommendedName>
        <fullName evidence="3">Glycine zipper</fullName>
    </recommendedName>
</protein>
<evidence type="ECO:0000313" key="1">
    <source>
        <dbReference type="EMBL" id="MCC3299560.1"/>
    </source>
</evidence>
<organism evidence="1 2">
    <name type="scientific">Arthrobacter caoxuetaonis</name>
    <dbReference type="NCBI Taxonomy" id="2886935"/>
    <lineage>
        <taxon>Bacteria</taxon>
        <taxon>Bacillati</taxon>
        <taxon>Actinomycetota</taxon>
        <taxon>Actinomycetes</taxon>
        <taxon>Micrococcales</taxon>
        <taxon>Micrococcaceae</taxon>
        <taxon>Arthrobacter</taxon>
    </lineage>
</organism>